<feature type="domain" description="OmpA-like" evidence="3">
    <location>
        <begin position="163"/>
        <end position="284"/>
    </location>
</feature>
<protein>
    <submittedName>
        <fullName evidence="4">Flagellar motor rotation protein MotB</fullName>
    </submittedName>
</protein>
<dbReference type="InterPro" id="IPR050330">
    <property type="entry name" value="Bact_OuterMem_StrucFunc"/>
</dbReference>
<name>M7MXT7_9FLAO</name>
<keyword evidence="4" id="KW-0966">Cell projection</keyword>
<evidence type="ECO:0000256" key="1">
    <source>
        <dbReference type="PROSITE-ProRule" id="PRU00473"/>
    </source>
</evidence>
<gene>
    <name evidence="4" type="ORF">D778_00984</name>
</gene>
<keyword evidence="4" id="KW-0969">Cilium</keyword>
<dbReference type="PANTHER" id="PTHR30329:SF21">
    <property type="entry name" value="LIPOPROTEIN YIAD-RELATED"/>
    <property type="match status" value="1"/>
</dbReference>
<sequence length="303" mass="33509">MHNFGMLKNNINKTEIIMKKTLILGVFALFFLGSCVSKKEYAALEAKQKETQDLLNTATVKLNSCLADKASSEARAKALEDRIADLKSSNENLIQSNKDLTMLTSKGASNIEKTLESMREKDLKITRLQDAISKKDSVMLALVTSLKKEVGINDPDIEVNVEKGVVFISIADKLLFKSGSYVVNERAKEVLGKVAKVVKSKPDFECMVEAHTDPVPYNKPPLIDNWDLSVKRATSVVRVLEDLGVNSSKLIAAGRSQYVPIASNDTAEGKAANRRTRIVILPKIDEFYDMIEKEMKNLEAAGN</sequence>
<dbReference type="PATRIC" id="fig|1137281.3.peg.2416"/>
<dbReference type="Gene3D" id="3.30.1330.60">
    <property type="entry name" value="OmpA-like domain"/>
    <property type="match status" value="1"/>
</dbReference>
<dbReference type="AlphaFoldDB" id="M7MXT7"/>
<dbReference type="PROSITE" id="PS51123">
    <property type="entry name" value="OMPA_2"/>
    <property type="match status" value="1"/>
</dbReference>
<dbReference type="SUPFAM" id="SSF103088">
    <property type="entry name" value="OmpA-like"/>
    <property type="match status" value="1"/>
</dbReference>
<reference evidence="4 5" key="1">
    <citation type="submission" date="2012-12" db="EMBL/GenBank/DDBJ databases">
        <title>Genome assembly of Formosa sp. AK20.</title>
        <authorList>
            <person name="Kumar R."/>
            <person name="Khatri I."/>
            <person name="Vaidya B."/>
            <person name="Subramanian S."/>
            <person name="Pinnaka A."/>
        </authorList>
    </citation>
    <scope>NUCLEOTIDE SEQUENCE [LARGE SCALE GENOMIC DNA]</scope>
    <source>
        <strain evidence="4 5">AK20</strain>
    </source>
</reference>
<evidence type="ECO:0000313" key="4">
    <source>
        <dbReference type="EMBL" id="EMQ94269.1"/>
    </source>
</evidence>
<organism evidence="4 5">
    <name type="scientific">Xanthomarina gelatinilytica</name>
    <dbReference type="NCBI Taxonomy" id="1137281"/>
    <lineage>
        <taxon>Bacteria</taxon>
        <taxon>Pseudomonadati</taxon>
        <taxon>Bacteroidota</taxon>
        <taxon>Flavobacteriia</taxon>
        <taxon>Flavobacteriales</taxon>
        <taxon>Flavobacteriaceae</taxon>
        <taxon>Xanthomarina</taxon>
    </lineage>
</organism>
<keyword evidence="1" id="KW-0472">Membrane</keyword>
<feature type="coiled-coil region" evidence="2">
    <location>
        <begin position="69"/>
        <end position="96"/>
    </location>
</feature>
<dbReference type="CDD" id="cd07185">
    <property type="entry name" value="OmpA_C-like"/>
    <property type="match status" value="1"/>
</dbReference>
<comment type="caution">
    <text evidence="4">The sequence shown here is derived from an EMBL/GenBank/DDBJ whole genome shotgun (WGS) entry which is preliminary data.</text>
</comment>
<dbReference type="Proteomes" id="UP000012024">
    <property type="component" value="Unassembled WGS sequence"/>
</dbReference>
<dbReference type="Pfam" id="PF00691">
    <property type="entry name" value="OmpA"/>
    <property type="match status" value="1"/>
</dbReference>
<dbReference type="GO" id="GO:0016020">
    <property type="term" value="C:membrane"/>
    <property type="evidence" value="ECO:0007669"/>
    <property type="project" value="UniProtKB-UniRule"/>
</dbReference>
<keyword evidence="2" id="KW-0175">Coiled coil</keyword>
<evidence type="ECO:0000256" key="2">
    <source>
        <dbReference type="SAM" id="Coils"/>
    </source>
</evidence>
<keyword evidence="4" id="KW-0282">Flagellum</keyword>
<dbReference type="InterPro" id="IPR006665">
    <property type="entry name" value="OmpA-like"/>
</dbReference>
<accession>M7MXT7</accession>
<dbReference type="eggNOG" id="COG1360">
    <property type="taxonomic scope" value="Bacteria"/>
</dbReference>
<keyword evidence="5" id="KW-1185">Reference proteome</keyword>
<dbReference type="InterPro" id="IPR036737">
    <property type="entry name" value="OmpA-like_sf"/>
</dbReference>
<evidence type="ECO:0000313" key="5">
    <source>
        <dbReference type="Proteomes" id="UP000012024"/>
    </source>
</evidence>
<dbReference type="PANTHER" id="PTHR30329">
    <property type="entry name" value="STATOR ELEMENT OF FLAGELLAR MOTOR COMPLEX"/>
    <property type="match status" value="1"/>
</dbReference>
<dbReference type="EMBL" id="ANLA01000019">
    <property type="protein sequence ID" value="EMQ94269.1"/>
    <property type="molecule type" value="Genomic_DNA"/>
</dbReference>
<proteinExistence type="predicted"/>
<evidence type="ECO:0000259" key="3">
    <source>
        <dbReference type="PROSITE" id="PS51123"/>
    </source>
</evidence>